<organism evidence="3 4">
    <name type="scientific">Cinnamomum micranthum f. kanehirae</name>
    <dbReference type="NCBI Taxonomy" id="337451"/>
    <lineage>
        <taxon>Eukaryota</taxon>
        <taxon>Viridiplantae</taxon>
        <taxon>Streptophyta</taxon>
        <taxon>Embryophyta</taxon>
        <taxon>Tracheophyta</taxon>
        <taxon>Spermatophyta</taxon>
        <taxon>Magnoliopsida</taxon>
        <taxon>Magnoliidae</taxon>
        <taxon>Laurales</taxon>
        <taxon>Lauraceae</taxon>
        <taxon>Cinnamomum</taxon>
    </lineage>
</organism>
<dbReference type="InterPro" id="IPR019734">
    <property type="entry name" value="TPR_rpt"/>
</dbReference>
<dbReference type="InterPro" id="IPR043376">
    <property type="entry name" value="NPG1-like"/>
</dbReference>
<dbReference type="Gene3D" id="1.25.40.10">
    <property type="entry name" value="Tetratricopeptide repeat domain"/>
    <property type="match status" value="2"/>
</dbReference>
<name>A0A3S4NSX5_9MAGN</name>
<dbReference type="PROSITE" id="PS50005">
    <property type="entry name" value="TPR"/>
    <property type="match status" value="1"/>
</dbReference>
<protein>
    <submittedName>
        <fullName evidence="3">Tetratricopeptide repeat protein 7A-like protein</fullName>
    </submittedName>
</protein>
<comment type="caution">
    <text evidence="3">The sequence shown here is derived from an EMBL/GenBank/DDBJ whole genome shotgun (WGS) entry which is preliminary data.</text>
</comment>
<dbReference type="InterPro" id="IPR011990">
    <property type="entry name" value="TPR-like_helical_dom_sf"/>
</dbReference>
<proteinExistence type="predicted"/>
<evidence type="ECO:0000256" key="2">
    <source>
        <dbReference type="SAM" id="MobiDB-lite"/>
    </source>
</evidence>
<gene>
    <name evidence="3" type="ORF">CKAN_00985400</name>
</gene>
<dbReference type="STRING" id="337451.A0A3S4NSX5"/>
<keyword evidence="1" id="KW-0802">TPR repeat</keyword>
<accession>A0A3S4NSX5</accession>
<dbReference type="PANTHER" id="PTHR44102">
    <property type="entry name" value="PROTEIN NPG1"/>
    <property type="match status" value="1"/>
</dbReference>
<dbReference type="SMART" id="SM00028">
    <property type="entry name" value="TPR"/>
    <property type="match status" value="6"/>
</dbReference>
<sequence>MSGRKWKKGRGTKIRRRLGNIMKCLCSKEQLQADDMVPSSDSLATRDYSASGYSSRAGEPERRPDIGNIEEAESSLRESGCLNYEEARALLGRLEYQRGNVEAALHVFDGIDIAAITPKMKATIARRVEHRKRRSSSDAAPLMSIHAVGLLLEAILLKAKSQQDLGRFHEAAQTCKVILDTVESALPEGLPENFGTDCKLQETLNKAVELLPELWKLSSFFDEAILSYRRALLYPWNLDAQTAAKIQKEFAIFLLYSGCTASPPNLRSQMEGSFIPKNNIEEAVLLLLILLRKVALKRIEWDPSIIDHLTFALSVSGELKSLAGQIEGLLPGYLHRRERYYSLALCYFGEGDDLTALNLLRKLLSNRENPNCINALLLASNICGKNSTYAEEGIRFAQRAVDNLPGGCNQMISITNWLLGVSLSAQARSAVSDSERVTKECEALHTLETAATLMKERDPKVMFSLCIENAEQRKLDVALNYAKLLLKMEAGSNVIVWILLARIFSAQKRFIDAGEIINAALDQTGKWDQGELLRTKAKIQIAQGRLKSAVETYTHILAILQVQSKNFGARKKLLKGGKDDRSLEMETWHDLACVYMKMSQWRDAEICLSKSNAIYKHSASRWHTTGLLYEAKGLPKEALGAFTNALGVDPTHVPSLVSTATVLRRLDGSSAVARSFLTDALRHDRTNYSAWFNLGQLYKAEGARSALEAADCFQAAALLEESAPVEPFR</sequence>
<dbReference type="PANTHER" id="PTHR44102:SF1">
    <property type="entry name" value="OS10G0471400 PROTEIN"/>
    <property type="match status" value="1"/>
</dbReference>
<feature type="region of interest" description="Disordered" evidence="2">
    <location>
        <begin position="36"/>
        <end position="65"/>
    </location>
</feature>
<dbReference type="EMBL" id="QPKB01000003">
    <property type="protein sequence ID" value="RWR81182.1"/>
    <property type="molecule type" value="Genomic_DNA"/>
</dbReference>
<dbReference type="OrthoDB" id="29013at2759"/>
<feature type="repeat" description="TPR" evidence="1">
    <location>
        <begin position="619"/>
        <end position="652"/>
    </location>
</feature>
<evidence type="ECO:0000313" key="3">
    <source>
        <dbReference type="EMBL" id="RWR81182.1"/>
    </source>
</evidence>
<reference evidence="3 4" key="1">
    <citation type="journal article" date="2019" name="Nat. Plants">
        <title>Stout camphor tree genome fills gaps in understanding of flowering plant genome evolution.</title>
        <authorList>
            <person name="Chaw S.M."/>
            <person name="Liu Y.C."/>
            <person name="Wu Y.W."/>
            <person name="Wang H.Y."/>
            <person name="Lin C.I."/>
            <person name="Wu C.S."/>
            <person name="Ke H.M."/>
            <person name="Chang L.Y."/>
            <person name="Hsu C.Y."/>
            <person name="Yang H.T."/>
            <person name="Sudianto E."/>
            <person name="Hsu M.H."/>
            <person name="Wu K.P."/>
            <person name="Wang L.N."/>
            <person name="Leebens-Mack J.H."/>
            <person name="Tsai I.J."/>
        </authorList>
    </citation>
    <scope>NUCLEOTIDE SEQUENCE [LARGE SCALE GENOMIC DNA]</scope>
    <source>
        <strain evidence="4">cv. Chaw 1501</strain>
        <tissue evidence="3">Young leaves</tissue>
    </source>
</reference>
<evidence type="ECO:0000256" key="1">
    <source>
        <dbReference type="PROSITE-ProRule" id="PRU00339"/>
    </source>
</evidence>
<dbReference type="AlphaFoldDB" id="A0A3S4NSX5"/>
<keyword evidence="4" id="KW-1185">Reference proteome</keyword>
<dbReference type="SUPFAM" id="SSF48452">
    <property type="entry name" value="TPR-like"/>
    <property type="match status" value="2"/>
</dbReference>
<evidence type="ECO:0000313" key="4">
    <source>
        <dbReference type="Proteomes" id="UP000283530"/>
    </source>
</evidence>
<dbReference type="Proteomes" id="UP000283530">
    <property type="component" value="Unassembled WGS sequence"/>
</dbReference>